<sequence length="87" mass="9641">MTENEHKTPHLRCITVKGYKSIKSLELNLSAINILIGANGAGKSNFISLFTFLNQLSQGRLRTYVEQQGFANTFFHFGDGIVHEVAG</sequence>
<dbReference type="Gene3D" id="3.40.50.300">
    <property type="entry name" value="P-loop containing nucleotide triphosphate hydrolases"/>
    <property type="match status" value="1"/>
</dbReference>
<protein>
    <submittedName>
        <fullName evidence="2">AAA family ATPase</fullName>
    </submittedName>
</protein>
<dbReference type="SUPFAM" id="SSF52540">
    <property type="entry name" value="P-loop containing nucleoside triphosphate hydrolases"/>
    <property type="match status" value="1"/>
</dbReference>
<keyword evidence="3" id="KW-1185">Reference proteome</keyword>
<name>A0ABT7VQX4_9GAMM</name>
<reference evidence="2" key="1">
    <citation type="submission" date="2023-06" db="EMBL/GenBank/DDBJ databases">
        <title>Uncultivated large filamentous bacteria from sulfidic sediments reveal new species and different genomic features in energy metabolism and defense.</title>
        <authorList>
            <person name="Fonseca A."/>
        </authorList>
    </citation>
    <scope>NUCLEOTIDE SEQUENCE</scope>
    <source>
        <strain evidence="2">HSG4</strain>
    </source>
</reference>
<evidence type="ECO:0000259" key="1">
    <source>
        <dbReference type="Pfam" id="PF13175"/>
    </source>
</evidence>
<feature type="domain" description="Endonuclease GajA/Old nuclease/RecF-like AAA" evidence="1">
    <location>
        <begin position="12"/>
        <end position="55"/>
    </location>
</feature>
<dbReference type="EMBL" id="JAUCGM010000048">
    <property type="protein sequence ID" value="MDM8562064.1"/>
    <property type="molecule type" value="Genomic_DNA"/>
</dbReference>
<gene>
    <name evidence="2" type="ORF">QUF54_01785</name>
</gene>
<proteinExistence type="predicted"/>
<accession>A0ABT7VQX4</accession>
<organism evidence="2 3">
    <name type="scientific">Candidatus Marithioploca araucensis</name>
    <dbReference type="NCBI Taxonomy" id="70273"/>
    <lineage>
        <taxon>Bacteria</taxon>
        <taxon>Pseudomonadati</taxon>
        <taxon>Pseudomonadota</taxon>
        <taxon>Gammaproteobacteria</taxon>
        <taxon>Thiotrichales</taxon>
        <taxon>Thiotrichaceae</taxon>
        <taxon>Candidatus Marithioploca</taxon>
    </lineage>
</organism>
<dbReference type="Pfam" id="PF13175">
    <property type="entry name" value="AAA_15"/>
    <property type="match status" value="1"/>
</dbReference>
<comment type="caution">
    <text evidence="2">The sequence shown here is derived from an EMBL/GenBank/DDBJ whole genome shotgun (WGS) entry which is preliminary data.</text>
</comment>
<dbReference type="InterPro" id="IPR027417">
    <property type="entry name" value="P-loop_NTPase"/>
</dbReference>
<evidence type="ECO:0000313" key="3">
    <source>
        <dbReference type="Proteomes" id="UP001171945"/>
    </source>
</evidence>
<dbReference type="InterPro" id="IPR041685">
    <property type="entry name" value="AAA_GajA/Old/RecF-like"/>
</dbReference>
<dbReference type="Proteomes" id="UP001171945">
    <property type="component" value="Unassembled WGS sequence"/>
</dbReference>
<evidence type="ECO:0000313" key="2">
    <source>
        <dbReference type="EMBL" id="MDM8562064.1"/>
    </source>
</evidence>